<dbReference type="InterPro" id="IPR031626">
    <property type="entry name" value="TRAPPC14"/>
</dbReference>
<dbReference type="OrthoDB" id="5950832at2759"/>
<dbReference type="InterPro" id="IPR026845">
    <property type="entry name" value="NXPH/NXPE"/>
</dbReference>
<accession>A0A8I3MG51</accession>
<evidence type="ECO:0000256" key="1">
    <source>
        <dbReference type="ARBA" id="ARBA00005431"/>
    </source>
</evidence>
<organism evidence="6 7">
    <name type="scientific">Canis lupus familiaris</name>
    <name type="common">Dog</name>
    <name type="synonym">Canis familiaris</name>
    <dbReference type="NCBI Taxonomy" id="9615"/>
    <lineage>
        <taxon>Eukaryota</taxon>
        <taxon>Metazoa</taxon>
        <taxon>Chordata</taxon>
        <taxon>Craniata</taxon>
        <taxon>Vertebrata</taxon>
        <taxon>Euteleostomi</taxon>
        <taxon>Mammalia</taxon>
        <taxon>Eutheria</taxon>
        <taxon>Laurasiatheria</taxon>
        <taxon>Carnivora</taxon>
        <taxon>Caniformia</taxon>
        <taxon>Canidae</taxon>
        <taxon>Canis</taxon>
    </lineage>
</organism>
<protein>
    <submittedName>
        <fullName evidence="6">Trafficking protein particle complex subunit 14</fullName>
    </submittedName>
</protein>
<feature type="region of interest" description="Disordered" evidence="2">
    <location>
        <begin position="89"/>
        <end position="137"/>
    </location>
</feature>
<dbReference type="GeneTree" id="ENSGT00390000014725"/>
<reference evidence="6" key="1">
    <citation type="submission" date="2020-03" db="EMBL/GenBank/DDBJ databases">
        <title>Long-read based genome assembly of a Labrador retriever dog.</title>
        <authorList>
            <person name="Eory L."/>
            <person name="Zhang W."/>
            <person name="Schoenebeck J."/>
        </authorList>
    </citation>
    <scope>NUCLEOTIDE SEQUENCE [LARGE SCALE GENOMIC DNA]</scope>
    <source>
        <strain evidence="6">Labrador retriever</strain>
    </source>
</reference>
<dbReference type="Pfam" id="PF23652">
    <property type="entry name" value="TRAPP14_C"/>
    <property type="match status" value="1"/>
</dbReference>
<feature type="domain" description="TRAPP14 C-terminal" evidence="4">
    <location>
        <begin position="370"/>
        <end position="570"/>
    </location>
</feature>
<dbReference type="Pfam" id="PF24536">
    <property type="entry name" value="NXPE4_C"/>
    <property type="match status" value="1"/>
</dbReference>
<dbReference type="InterPro" id="IPR055452">
    <property type="entry name" value="TRAPP14_C"/>
</dbReference>
<feature type="region of interest" description="Disordered" evidence="2">
    <location>
        <begin position="480"/>
        <end position="533"/>
    </location>
</feature>
<dbReference type="InterPro" id="IPR055453">
    <property type="entry name" value="TRAPP14_N"/>
</dbReference>
<evidence type="ECO:0000313" key="7">
    <source>
        <dbReference type="Proteomes" id="UP000805418"/>
    </source>
</evidence>
<dbReference type="GO" id="GO:0060271">
    <property type="term" value="P:cilium assembly"/>
    <property type="evidence" value="ECO:0000318"/>
    <property type="project" value="GO_Central"/>
</dbReference>
<keyword evidence="7" id="KW-1185">Reference proteome</keyword>
<dbReference type="InterPro" id="IPR014756">
    <property type="entry name" value="Ig_E-set"/>
</dbReference>
<dbReference type="Pfam" id="PF15806">
    <property type="entry name" value="TRAPP14_N"/>
    <property type="match status" value="1"/>
</dbReference>
<dbReference type="GO" id="GO:1990071">
    <property type="term" value="C:TRAPPII protein complex"/>
    <property type="evidence" value="ECO:0000318"/>
    <property type="project" value="GO_Central"/>
</dbReference>
<dbReference type="FunCoup" id="A0A8I3MG51">
    <property type="interactions" value="912"/>
</dbReference>
<dbReference type="Ensembl" id="ENSCAFT00845004346.1">
    <property type="protein sequence ID" value="ENSCAFP00845003470.1"/>
    <property type="gene ID" value="ENSCAFG00845002448.1"/>
</dbReference>
<dbReference type="InterPro" id="IPR013783">
    <property type="entry name" value="Ig-like_fold"/>
</dbReference>
<dbReference type="GO" id="GO:0043014">
    <property type="term" value="F:alpha-tubulin binding"/>
    <property type="evidence" value="ECO:0000318"/>
    <property type="project" value="GO_Central"/>
</dbReference>
<feature type="compositionally biased region" description="Gly residues" evidence="2">
    <location>
        <begin position="106"/>
        <end position="115"/>
    </location>
</feature>
<dbReference type="Proteomes" id="UP000805418">
    <property type="component" value="Chromosome 6"/>
</dbReference>
<feature type="domain" description="NXPE C-terminal" evidence="5">
    <location>
        <begin position="924"/>
        <end position="1144"/>
    </location>
</feature>
<dbReference type="Gene3D" id="2.60.40.10">
    <property type="entry name" value="Immunoglobulins"/>
    <property type="match status" value="1"/>
</dbReference>
<reference evidence="6" key="2">
    <citation type="submission" date="2025-08" db="UniProtKB">
        <authorList>
            <consortium name="Ensembl"/>
        </authorList>
    </citation>
    <scope>IDENTIFICATION</scope>
    <source>
        <strain evidence="6">Boxer</strain>
    </source>
</reference>
<name>A0A8I3MG51_CANLF</name>
<feature type="compositionally biased region" description="Polar residues" evidence="2">
    <location>
        <begin position="512"/>
        <end position="525"/>
    </location>
</feature>
<dbReference type="PANTHER" id="PTHR16096">
    <property type="entry name" value="MICROTUBULE-ASSOCIATED PROTEIN 11"/>
    <property type="match status" value="1"/>
</dbReference>
<dbReference type="AlphaFoldDB" id="A0A8I3MG51"/>
<feature type="compositionally biased region" description="Low complexity" evidence="2">
    <location>
        <begin position="492"/>
        <end position="502"/>
    </location>
</feature>
<feature type="compositionally biased region" description="Low complexity" evidence="2">
    <location>
        <begin position="124"/>
        <end position="137"/>
    </location>
</feature>
<dbReference type="SUPFAM" id="SSF81296">
    <property type="entry name" value="E set domains"/>
    <property type="match status" value="1"/>
</dbReference>
<evidence type="ECO:0000313" key="6">
    <source>
        <dbReference type="Ensembl" id="ENSCAFP00845003470.1"/>
    </source>
</evidence>
<dbReference type="Pfam" id="PF06312">
    <property type="entry name" value="Neurexophilin"/>
    <property type="match status" value="1"/>
</dbReference>
<feature type="domain" description="TRAPP14 N-terminal" evidence="3">
    <location>
        <begin position="5"/>
        <end position="369"/>
    </location>
</feature>
<evidence type="ECO:0000259" key="3">
    <source>
        <dbReference type="Pfam" id="PF15806"/>
    </source>
</evidence>
<evidence type="ECO:0000259" key="4">
    <source>
        <dbReference type="Pfam" id="PF23652"/>
    </source>
</evidence>
<evidence type="ECO:0000256" key="2">
    <source>
        <dbReference type="SAM" id="MobiDB-lite"/>
    </source>
</evidence>
<feature type="compositionally biased region" description="Gly residues" evidence="2">
    <location>
        <begin position="89"/>
        <end position="98"/>
    </location>
</feature>
<evidence type="ECO:0000259" key="5">
    <source>
        <dbReference type="Pfam" id="PF24536"/>
    </source>
</evidence>
<comment type="similarity">
    <text evidence="1">Belongs to the NXPE family.</text>
</comment>
<proteinExistence type="inferred from homology"/>
<sequence length="1146" mass="125313">MESQCDYSMYFPAVPLPPRAELAGDPGRYRSLPRRNHLYLGETVRFLLVLRCRGGAGPGAGGGAGLGSRGAWAELATALAALASVSAGGGAPGGGGSGDQDPEPPGGGDPGGGALFRGCSPLLTHGPGPATSGGATTLPVEEPIVSTDEVIFPLTVSLDRLPPGTPKAKIVVTVWKREVEAPEVRDQGYLRLLQTRSPGETFRGEQSAFKAQVSTLLTLLPPPVLKCRQFTVAGKHLTVLKVLNSSSQEEISIWDIRILPNFNASYLPVMPDGSVLLVDNVCHQSGEVSMGSFCRLPGTSGCFPCPLSALEEHNFLFQLRGGEQPPQGAKEGLEVPLIAVVQWSTPKLPFTQSIYTHYRLPSIRLDRPCFVMTASCESPVRTYERFTVTYTLLNNLQDFLAVRLVWTPEHAQAGKQLCEEERRAMQAALDSIVCHTPLNNLGFSRKGSALTFSVAFQALRTGLFELSQHMKLKLQFTASVSHPPPEARPLSRKSSPSSPAVRDLVERHQASLGRSQSFSHQQPSRSHLMRSGSVMERRAITPPVASPVGRPLYLPPDKAVLSLDKIAKRNYLFRTGICSQSCFPSRDSVRSGVTVLITYQMSNKQLQDSTDLFIRQFKWHMTMVVGSVLAICILYIRVSWLDSTIPLPPQPHPAHKSSGSLPQELSDLTHLLHWPPTPGDGGDLLASTSPQTSTYHLRKTSQASYTLGGYLEAILIARDHRGRPKTHGGDLFRAQLLGPYLKAGVPGDIQDLENGTYLLSFPLLWAGQAQVQVRLIHSSEAVGVLRGIWRDQWAMVDFMGYFRGPTGYEEIVTCNVNPLLMGEEESTCHYRDEDSGELWFCARPPTLPCDSLVGHSSGHYWNVTTPHEEALLAWNVTDKVLPQDISPIWVAKESNKSLVLSPQQPCHPGIMGPKPSGFYHQAMWHSLSCSGRSFSTVDSILGCLAGHIIHMMGDSTLRQWWEYLRDTVPSLKPVDLHTTYQTGPLMAVETTRGIVLHWRAHSWPLRSLRTPVASLHSVVRELGGLAGGPHTVVVLGLGAHFTTFPPSAFVQRLAGIRAAVAALLAREPRTLVVIKLANTGYKSVYGSDWFTLQVNRLLRAAFADLRVAFVDAWEMTSSLGLPDRIHPGRLIIRNEVNLLLSFICPT</sequence>
<dbReference type="PANTHER" id="PTHR16096:SF8">
    <property type="entry name" value="TRAFFICKING PROTEIN PARTICLE COMPLEX SUBUNIT 14"/>
    <property type="match status" value="1"/>
</dbReference>
<reference evidence="6" key="3">
    <citation type="submission" date="2025-09" db="UniProtKB">
        <authorList>
            <consortium name="Ensembl"/>
        </authorList>
    </citation>
    <scope>IDENTIFICATION</scope>
    <source>
        <strain evidence="6">Boxer</strain>
    </source>
</reference>
<gene>
    <name evidence="6" type="primary">TRAPPC14</name>
</gene>
<dbReference type="InterPro" id="IPR057106">
    <property type="entry name" value="NXPE4_C"/>
</dbReference>